<dbReference type="GO" id="GO:0016887">
    <property type="term" value="F:ATP hydrolysis activity"/>
    <property type="evidence" value="ECO:0007669"/>
    <property type="project" value="InterPro"/>
</dbReference>
<dbReference type="InterPro" id="IPR003439">
    <property type="entry name" value="ABC_transporter-like_ATP-bd"/>
</dbReference>
<dbReference type="FunFam" id="3.40.50.300:FF:000016">
    <property type="entry name" value="Oligopeptide ABC transporter ATP-binding component"/>
    <property type="match status" value="1"/>
</dbReference>
<evidence type="ECO:0000256" key="6">
    <source>
        <dbReference type="ARBA" id="ARBA00022741"/>
    </source>
</evidence>
<sequence length="685" mass="76220">MTNKPILDIHNLNVVYETPSGPIVAIRDLALELNANEALGIIGESGCGKSTLSYAILDYLPSNARRSGSIMFNGEDLLLKTEKEMQNYRGDRIAMVYQNPYSALNPSLTIGEQLDEVTRIHRGFSRTQARKESIQSLQDLSLGEAEGIVRRYPHQVSGGIQQRICIAMALLCQPDIMILDEPTTALDVTTEASILDIIGELKERHRMSLIYISHDIGIVNKISDRIAVMYRGEIVELGPQEELFNHPKHPYTRALINCMPRAGVKKETTRLNTIPGYVTRRSADERGCPFASRCEKKNAVCEEKYGLREIESGHLAACDRAYATDVPDKSTFAPLIPKANARPGADQTDNASSGIEPGIGPAPLLELHEVYKYYKNRKRTVRALDGINAKIEKHDVLGLVGESGCGKSTMGHLVAGLLEPTKGNIHFDGKDISLTWKHRSRDTIRDIQLVFQNPGRSLNPSFSVEQILDRPIKKMLKIRSRRERRAVMINLLKKVDLGEEYLSRPSTRLSGGEKQRIAVARAFVTSPRLIVCDEPTSALDVSVQASVLNLLGELQEQSHTSYLFISHDLNVVNYISDHILVMYLGRVCEYGLRDEVVNPPYHPYTEALLSAAPDVNPSHKQKPIRLEGAPPDPSAQIVGCPFAGRCHKKIDGLCDTTPPPLKRLSETHYIFCHLSEDRLRGVAHL</sequence>
<dbReference type="Gene3D" id="3.40.50.300">
    <property type="entry name" value="P-loop containing nucleotide triphosphate hydrolases"/>
    <property type="match status" value="2"/>
</dbReference>
<dbReference type="PROSITE" id="PS50893">
    <property type="entry name" value="ABC_TRANSPORTER_2"/>
    <property type="match status" value="2"/>
</dbReference>
<dbReference type="GO" id="GO:0005524">
    <property type="term" value="F:ATP binding"/>
    <property type="evidence" value="ECO:0007669"/>
    <property type="project" value="UniProtKB-KW"/>
</dbReference>
<protein>
    <submittedName>
        <fullName evidence="11">Oligopeptide/dipeptide ABC transporter, ATP-binding protein</fullName>
    </submittedName>
</protein>
<dbReference type="InterPro" id="IPR013563">
    <property type="entry name" value="Oligopep_ABC_C"/>
</dbReference>
<dbReference type="InterPro" id="IPR027417">
    <property type="entry name" value="P-loop_NTPase"/>
</dbReference>
<name>A0A3P3XRQ8_9SPIR</name>
<reference evidence="11" key="1">
    <citation type="submission" date="2017-02" db="EMBL/GenBank/DDBJ databases">
        <authorList>
            <person name="Regsiter A."/>
            <person name="William W."/>
        </authorList>
    </citation>
    <scope>NUCLEOTIDE SEQUENCE</scope>
    <source>
        <strain evidence="11">BdmA 4</strain>
    </source>
</reference>
<keyword evidence="5" id="KW-0997">Cell inner membrane</keyword>
<proteinExistence type="inferred from homology"/>
<evidence type="ECO:0000259" key="10">
    <source>
        <dbReference type="PROSITE" id="PS50893"/>
    </source>
</evidence>
<keyword evidence="7 11" id="KW-0067">ATP-binding</keyword>
<keyword evidence="6" id="KW-0547">Nucleotide-binding</keyword>
<evidence type="ECO:0000256" key="1">
    <source>
        <dbReference type="ARBA" id="ARBA00004417"/>
    </source>
</evidence>
<dbReference type="NCBIfam" id="NF008453">
    <property type="entry name" value="PRK11308.1"/>
    <property type="match status" value="2"/>
</dbReference>
<feature type="domain" description="ABC transporter" evidence="10">
    <location>
        <begin position="365"/>
        <end position="609"/>
    </location>
</feature>
<dbReference type="PROSITE" id="PS00211">
    <property type="entry name" value="ABC_TRANSPORTER_1"/>
    <property type="match status" value="1"/>
</dbReference>
<evidence type="ECO:0000256" key="3">
    <source>
        <dbReference type="ARBA" id="ARBA00022448"/>
    </source>
</evidence>
<dbReference type="Pfam" id="PF00005">
    <property type="entry name" value="ABC_tran"/>
    <property type="match status" value="2"/>
</dbReference>
<evidence type="ECO:0000256" key="8">
    <source>
        <dbReference type="ARBA" id="ARBA00022967"/>
    </source>
</evidence>
<dbReference type="GO" id="GO:0015833">
    <property type="term" value="P:peptide transport"/>
    <property type="evidence" value="ECO:0007669"/>
    <property type="project" value="InterPro"/>
</dbReference>
<dbReference type="SUPFAM" id="SSF52540">
    <property type="entry name" value="P-loop containing nucleoside triphosphate hydrolases"/>
    <property type="match status" value="2"/>
</dbReference>
<keyword evidence="9" id="KW-0472">Membrane</keyword>
<accession>A0A3P3XRQ8</accession>
<comment type="similarity">
    <text evidence="2">Belongs to the ABC transporter superfamily.</text>
</comment>
<gene>
    <name evidence="11" type="ORF">SPIRO4BDMA_50521</name>
</gene>
<dbReference type="PANTHER" id="PTHR43297">
    <property type="entry name" value="OLIGOPEPTIDE TRANSPORT ATP-BINDING PROTEIN APPD"/>
    <property type="match status" value="1"/>
</dbReference>
<evidence type="ECO:0000256" key="7">
    <source>
        <dbReference type="ARBA" id="ARBA00022840"/>
    </source>
</evidence>
<keyword evidence="4" id="KW-1003">Cell membrane</keyword>
<evidence type="ECO:0000256" key="2">
    <source>
        <dbReference type="ARBA" id="ARBA00005417"/>
    </source>
</evidence>
<dbReference type="NCBIfam" id="TIGR01727">
    <property type="entry name" value="oligo_HPY"/>
    <property type="match status" value="2"/>
</dbReference>
<dbReference type="InterPro" id="IPR017871">
    <property type="entry name" value="ABC_transporter-like_CS"/>
</dbReference>
<keyword evidence="8" id="KW-1278">Translocase</keyword>
<dbReference type="AlphaFoldDB" id="A0A3P3XRQ8"/>
<dbReference type="EMBL" id="FWDO01000005">
    <property type="protein sequence ID" value="SLM19006.1"/>
    <property type="molecule type" value="Genomic_DNA"/>
</dbReference>
<keyword evidence="3" id="KW-0813">Transport</keyword>
<evidence type="ECO:0000256" key="4">
    <source>
        <dbReference type="ARBA" id="ARBA00022475"/>
    </source>
</evidence>
<dbReference type="InterPro" id="IPR050388">
    <property type="entry name" value="ABC_Ni/Peptide_Import"/>
</dbReference>
<comment type="subcellular location">
    <subcellularLocation>
        <location evidence="1">Cell inner membrane</location>
        <topology evidence="1">Peripheral membrane protein</topology>
    </subcellularLocation>
</comment>
<dbReference type="GO" id="GO:0005886">
    <property type="term" value="C:plasma membrane"/>
    <property type="evidence" value="ECO:0007669"/>
    <property type="project" value="UniProtKB-SubCell"/>
</dbReference>
<dbReference type="Pfam" id="PF08352">
    <property type="entry name" value="oligo_HPY"/>
    <property type="match status" value="2"/>
</dbReference>
<organism evidence="11">
    <name type="scientific">uncultured spirochete</name>
    <dbReference type="NCBI Taxonomy" id="156406"/>
    <lineage>
        <taxon>Bacteria</taxon>
        <taxon>Pseudomonadati</taxon>
        <taxon>Spirochaetota</taxon>
        <taxon>Spirochaetia</taxon>
        <taxon>Spirochaetales</taxon>
        <taxon>environmental samples</taxon>
    </lineage>
</organism>
<dbReference type="InterPro" id="IPR003593">
    <property type="entry name" value="AAA+_ATPase"/>
</dbReference>
<dbReference type="PANTHER" id="PTHR43297:SF14">
    <property type="entry name" value="ATPASE AAA-TYPE CORE DOMAIN-CONTAINING PROTEIN"/>
    <property type="match status" value="1"/>
</dbReference>
<dbReference type="SMART" id="SM00382">
    <property type="entry name" value="AAA"/>
    <property type="match status" value="2"/>
</dbReference>
<dbReference type="CDD" id="cd03257">
    <property type="entry name" value="ABC_NikE_OppD_transporters"/>
    <property type="match status" value="2"/>
</dbReference>
<evidence type="ECO:0000313" key="11">
    <source>
        <dbReference type="EMBL" id="SLM19006.1"/>
    </source>
</evidence>
<evidence type="ECO:0000256" key="5">
    <source>
        <dbReference type="ARBA" id="ARBA00022519"/>
    </source>
</evidence>
<feature type="domain" description="ABC transporter" evidence="10">
    <location>
        <begin position="9"/>
        <end position="256"/>
    </location>
</feature>
<evidence type="ECO:0000256" key="9">
    <source>
        <dbReference type="ARBA" id="ARBA00023136"/>
    </source>
</evidence>